<dbReference type="Gene3D" id="3.90.1640.10">
    <property type="entry name" value="inorganic pyrophosphatase (n-terminal core)"/>
    <property type="match status" value="1"/>
</dbReference>
<name>A0ABM5P095_9MOLU</name>
<protein>
    <submittedName>
        <fullName evidence="4">MgpA, DHH family phosphoesterase</fullName>
    </submittedName>
</protein>
<evidence type="ECO:0000259" key="2">
    <source>
        <dbReference type="Pfam" id="PF01368"/>
    </source>
</evidence>
<evidence type="ECO:0000259" key="3">
    <source>
        <dbReference type="Pfam" id="PF02272"/>
    </source>
</evidence>
<dbReference type="Gene3D" id="3.10.310.30">
    <property type="match status" value="1"/>
</dbReference>
<evidence type="ECO:0000313" key="4">
    <source>
        <dbReference type="EMBL" id="AHC39839.1"/>
    </source>
</evidence>
<evidence type="ECO:0000256" key="1">
    <source>
        <dbReference type="SAM" id="MobiDB-lite"/>
    </source>
</evidence>
<feature type="domain" description="DHHA1" evidence="3">
    <location>
        <begin position="280"/>
        <end position="355"/>
    </location>
</feature>
<feature type="domain" description="DDH" evidence="2">
    <location>
        <begin position="51"/>
        <end position="196"/>
    </location>
</feature>
<organism evidence="4 5">
    <name type="scientific">Mycoplasma ovis str. Michigan</name>
    <dbReference type="NCBI Taxonomy" id="1415773"/>
    <lineage>
        <taxon>Bacteria</taxon>
        <taxon>Bacillati</taxon>
        <taxon>Mycoplasmatota</taxon>
        <taxon>Mollicutes</taxon>
        <taxon>Mycoplasmataceae</taxon>
        <taxon>Mycoplasma</taxon>
    </lineage>
</organism>
<dbReference type="InterPro" id="IPR038763">
    <property type="entry name" value="DHH_sf"/>
</dbReference>
<dbReference type="PANTHER" id="PTHR47618">
    <property type="entry name" value="BIFUNCTIONAL OLIGORIBONUCLEASE AND PAP PHOSPHATASE NRNA"/>
    <property type="match status" value="1"/>
</dbReference>
<dbReference type="SUPFAM" id="SSF64182">
    <property type="entry name" value="DHH phosphoesterases"/>
    <property type="match status" value="1"/>
</dbReference>
<dbReference type="EMBL" id="CP006935">
    <property type="protein sequence ID" value="AHC39839.1"/>
    <property type="molecule type" value="Genomic_DNA"/>
</dbReference>
<dbReference type="Pfam" id="PF02272">
    <property type="entry name" value="DHHA1"/>
    <property type="match status" value="1"/>
</dbReference>
<reference evidence="4 5" key="1">
    <citation type="journal article" date="2014" name="Genome Announc.">
        <title>Complete Genome Sequence of Mycoplasma ovis Strain Michigan, a Hemoplasma of Sheep with Two Distinct 16S rRNA Genes.</title>
        <authorList>
            <person name="Deshuillers P.L."/>
            <person name="Santos A.P."/>
            <person name="do Nascimento N.C."/>
            <person name="Hampel J.A."/>
            <person name="Bergin I.L."/>
            <person name="Dyson M.C."/>
            <person name="Messick J.B."/>
        </authorList>
    </citation>
    <scope>NUCLEOTIDE SEQUENCE [LARGE SCALE GENOMIC DNA]</scope>
    <source>
        <strain evidence="4 5">Michigan</strain>
    </source>
</reference>
<evidence type="ECO:0000313" key="5">
    <source>
        <dbReference type="Proteomes" id="UP000018745"/>
    </source>
</evidence>
<dbReference type="Pfam" id="PF01368">
    <property type="entry name" value="DHH"/>
    <property type="match status" value="1"/>
</dbReference>
<dbReference type="InterPro" id="IPR001667">
    <property type="entry name" value="DDH_dom"/>
</dbReference>
<keyword evidence="5" id="KW-1185">Reference proteome</keyword>
<dbReference type="Proteomes" id="UP000018745">
    <property type="component" value="Chromosome"/>
</dbReference>
<feature type="region of interest" description="Disordered" evidence="1">
    <location>
        <begin position="443"/>
        <end position="468"/>
    </location>
</feature>
<dbReference type="InterPro" id="IPR003156">
    <property type="entry name" value="DHHA1_dom"/>
</dbReference>
<dbReference type="InterPro" id="IPR051319">
    <property type="entry name" value="Oligoribo/pAp-PDE_c-di-AMP_PDE"/>
</dbReference>
<gene>
    <name evidence="4" type="ORF">OVS_00955</name>
</gene>
<accession>A0ABM5P095</accession>
<proteinExistence type="predicted"/>
<dbReference type="PANTHER" id="PTHR47618:SF1">
    <property type="entry name" value="BIFUNCTIONAL OLIGORIBONUCLEASE AND PAP PHOSPHATASE NRNA"/>
    <property type="match status" value="1"/>
</dbReference>
<sequence>MSKISLATFSAFMGKLLNKKQVEEDKFISEKAKERDNFLKQFPHYINAAKQIVIFPHVNPDGDCLGGAFGMRETLRAQFSDKNIYVVGTSQGIFPWLEMDFDEIPLDFDYSSSLALIVDSGTSDRVQRFQDFFGNPETQKWGAVIRVDHHDNKQDYHTDLSWVDTSYAACCGQLFQICDYYQWHMPKRAATFFYLGLLTDSGFFSNAEVSPRTFVIAAKALRAGADREFLISNLKRTHELEARLKGYILENFVQEERFAWFFMKNEAVEKFKPYSLTSNQVTSLSNIEDNVMWILLAEASATEIRVSFRSVGTFDVKKIAEEFGGGGHFNASGTTLTSPDQVKALITRARKLVKEFIEHGGGMSKDVLAEQAKEEFDKQINPAYRLDLTPEEKISLDEQRELIEQTHNSLASQEKIREAESIVNSDKAFDSFLDKPETFSDVKVEDDSKIATSTVLPEFDDSEKKDSQ</sequence>